<name>A0A1X6MKW1_9APHY</name>
<gene>
    <name evidence="3" type="ORF">POSPLADRAFT_1157937</name>
</gene>
<evidence type="ECO:0000256" key="1">
    <source>
        <dbReference type="SAM" id="MobiDB-lite"/>
    </source>
</evidence>
<feature type="compositionally biased region" description="Basic and acidic residues" evidence="1">
    <location>
        <begin position="197"/>
        <end position="210"/>
    </location>
</feature>
<dbReference type="GeneID" id="36332203"/>
<keyword evidence="4" id="KW-1185">Reference proteome</keyword>
<reference evidence="3 4" key="1">
    <citation type="submission" date="2017-04" db="EMBL/GenBank/DDBJ databases">
        <title>Genome Sequence of the Model Brown-Rot Fungus Postia placenta SB12.</title>
        <authorList>
            <consortium name="DOE Joint Genome Institute"/>
            <person name="Gaskell J."/>
            <person name="Kersten P."/>
            <person name="Larrondo L.F."/>
            <person name="Canessa P."/>
            <person name="Martinez D."/>
            <person name="Hibbett D."/>
            <person name="Schmoll M."/>
            <person name="Kubicek C.P."/>
            <person name="Martinez A.T."/>
            <person name="Yadav J."/>
            <person name="Master E."/>
            <person name="Magnuson J.K."/>
            <person name="James T."/>
            <person name="Yaver D."/>
            <person name="Berka R."/>
            <person name="Labutti K."/>
            <person name="Lipzen A."/>
            <person name="Aerts A."/>
            <person name="Barry K."/>
            <person name="Henrissat B."/>
            <person name="Blanchette R."/>
            <person name="Grigoriev I."/>
            <person name="Cullen D."/>
        </authorList>
    </citation>
    <scope>NUCLEOTIDE SEQUENCE [LARGE SCALE GENOMIC DNA]</scope>
    <source>
        <strain evidence="3 4">MAD-698-R-SB12</strain>
    </source>
</reference>
<proteinExistence type="predicted"/>
<dbReference type="RefSeq" id="XP_024333742.1">
    <property type="nucleotide sequence ID" value="XM_024487254.1"/>
</dbReference>
<feature type="region of interest" description="Disordered" evidence="1">
    <location>
        <begin position="157"/>
        <end position="210"/>
    </location>
</feature>
<evidence type="ECO:0000313" key="4">
    <source>
        <dbReference type="Proteomes" id="UP000194127"/>
    </source>
</evidence>
<sequence length="760" mass="84541">MEYMLVGLILRTSTVGAMMSTMVQGRMLTARQDRETFRLNLMAQAARGSAASDVCCLIVARDWGPLYMDRARQIIQLVQHPDTCIHGQQALSQKLNPFKENVERQHLHSSITMAMATSPRQAESSSREASLKEIIALLNDPSSNAAIGDTRTWDGTMADASAAGRGPPPPISQRQLNSPEDQLQSALSKAGETQTSEEAHKEASQNSDDTKISEAWKLCAEQAWKREDLLVQKWKNEISYLLTFAGLFSAAGPPTLACLASEQDAATIMLPRQISVELLVGYLEEIAGGKFEAVPLFRYLMSMIEAAPPDVARTTTDISVLRSVIRPYLLQAPSVITILPVLYEVLECRAQGADTSADPPTLTWSMNEQDAAATTALTEICIDFLDKYLCEIGSGQFEQVALLDHLASSLHSMPPDAARTISCQIMETLRTCGPHDATWEQRHDLCAIWSASFIDEVVRPSIQSGGLPLEIALQVYHNIVRYRIRGVDYSQTWSRNTITGADADAVTAMGYLSLEMFTRIMSEVTDTTELHRHQIQTLAVIHNLLVDVPHGLLAALHGLVRLLPAPELHPQVLDMLVFTIWNLDGGFRLDIEDTRKLLTFLPHARERLNTEQFIKITRLALQHSARLPPDDFGCVYSDVCGALDIVVECFRSSQMGVAQADAWLAFSNLLDVCIELARVDIARPAGDDRHLTRDVVNALERCASQCPERHSLRFWIRHTMQEICSICGYSAGSVAEKPQEVSMKHLWSIRGRLRRLVWYR</sequence>
<evidence type="ECO:0000259" key="2">
    <source>
        <dbReference type="PROSITE" id="PS50835"/>
    </source>
</evidence>
<evidence type="ECO:0000313" key="3">
    <source>
        <dbReference type="EMBL" id="OSX56948.1"/>
    </source>
</evidence>
<dbReference type="InterPro" id="IPR045338">
    <property type="entry name" value="DUF6535"/>
</dbReference>
<organism evidence="3 4">
    <name type="scientific">Postia placenta MAD-698-R-SB12</name>
    <dbReference type="NCBI Taxonomy" id="670580"/>
    <lineage>
        <taxon>Eukaryota</taxon>
        <taxon>Fungi</taxon>
        <taxon>Dikarya</taxon>
        <taxon>Basidiomycota</taxon>
        <taxon>Agaricomycotina</taxon>
        <taxon>Agaricomycetes</taxon>
        <taxon>Polyporales</taxon>
        <taxon>Adustoporiaceae</taxon>
        <taxon>Rhodonia</taxon>
    </lineage>
</organism>
<protein>
    <recommendedName>
        <fullName evidence="2">Ig-like domain-containing protein</fullName>
    </recommendedName>
</protein>
<feature type="domain" description="Ig-like" evidence="2">
    <location>
        <begin position="309"/>
        <end position="392"/>
    </location>
</feature>
<dbReference type="EMBL" id="KZ110610">
    <property type="protein sequence ID" value="OSX56948.1"/>
    <property type="molecule type" value="Genomic_DNA"/>
</dbReference>
<dbReference type="InterPro" id="IPR007110">
    <property type="entry name" value="Ig-like_dom"/>
</dbReference>
<feature type="compositionally biased region" description="Polar residues" evidence="1">
    <location>
        <begin position="172"/>
        <end position="196"/>
    </location>
</feature>
<dbReference type="Pfam" id="PF20153">
    <property type="entry name" value="DUF6535"/>
    <property type="match status" value="1"/>
</dbReference>
<accession>A0A1X6MKW1</accession>
<dbReference type="PROSITE" id="PS50835">
    <property type="entry name" value="IG_LIKE"/>
    <property type="match status" value="1"/>
</dbReference>
<dbReference type="Proteomes" id="UP000194127">
    <property type="component" value="Unassembled WGS sequence"/>
</dbReference>
<dbReference type="AlphaFoldDB" id="A0A1X6MKW1"/>
<dbReference type="OrthoDB" id="10275759at2759"/>